<dbReference type="InterPro" id="IPR001203">
    <property type="entry name" value="OxRdtase_Ald_Fedxn_C"/>
</dbReference>
<comment type="similarity">
    <text evidence="2">Belongs to the AOR/FOR family.</text>
</comment>
<keyword evidence="5" id="KW-0408">Iron</keyword>
<reference evidence="8" key="1">
    <citation type="submission" date="2020-08" db="EMBL/GenBank/DDBJ databases">
        <title>Genome public.</title>
        <authorList>
            <person name="Liu C."/>
            <person name="Sun Q."/>
        </authorList>
    </citation>
    <scope>NUCLEOTIDE SEQUENCE</scope>
    <source>
        <strain evidence="8">NSJ-53</strain>
    </source>
</reference>
<dbReference type="SUPFAM" id="SSF48310">
    <property type="entry name" value="Aldehyde ferredoxin oxidoreductase, C-terminal domains"/>
    <property type="match status" value="1"/>
</dbReference>
<keyword evidence="4" id="KW-0479">Metal-binding</keyword>
<dbReference type="EMBL" id="JACRSR010000004">
    <property type="protein sequence ID" value="MBC8532011.1"/>
    <property type="molecule type" value="Genomic_DNA"/>
</dbReference>
<evidence type="ECO:0000256" key="6">
    <source>
        <dbReference type="ARBA" id="ARBA00023014"/>
    </source>
</evidence>
<comment type="caution">
    <text evidence="8">The sequence shown here is derived from an EMBL/GenBank/DDBJ whole genome shotgun (WGS) entry which is preliminary data.</text>
</comment>
<dbReference type="Pfam" id="PF01314">
    <property type="entry name" value="AFOR_C"/>
    <property type="match status" value="1"/>
</dbReference>
<dbReference type="Pfam" id="PF02730">
    <property type="entry name" value="AFOR_N"/>
    <property type="match status" value="1"/>
</dbReference>
<dbReference type="SMART" id="SM00790">
    <property type="entry name" value="AFOR_N"/>
    <property type="match status" value="1"/>
</dbReference>
<dbReference type="GO" id="GO:0016625">
    <property type="term" value="F:oxidoreductase activity, acting on the aldehyde or oxo group of donors, iron-sulfur protein as acceptor"/>
    <property type="evidence" value="ECO:0007669"/>
    <property type="project" value="InterPro"/>
</dbReference>
<evidence type="ECO:0000313" key="8">
    <source>
        <dbReference type="EMBL" id="MBC8532011.1"/>
    </source>
</evidence>
<dbReference type="InterPro" id="IPR013983">
    <property type="entry name" value="Ald_Fedxn_OxRdtase_N"/>
</dbReference>
<dbReference type="InterPro" id="IPR036021">
    <property type="entry name" value="Tungsten_al_ferr_oxy-like_C"/>
</dbReference>
<keyword evidence="9" id="KW-1185">Reference proteome</keyword>
<name>A0A926HR77_9FIRM</name>
<dbReference type="GO" id="GO:0051539">
    <property type="term" value="F:4 iron, 4 sulfur cluster binding"/>
    <property type="evidence" value="ECO:0007669"/>
    <property type="project" value="UniProtKB-KW"/>
</dbReference>
<evidence type="ECO:0000256" key="5">
    <source>
        <dbReference type="ARBA" id="ARBA00023004"/>
    </source>
</evidence>
<feature type="domain" description="Aldehyde ferredoxin oxidoreductase N-terminal" evidence="7">
    <location>
        <begin position="6"/>
        <end position="206"/>
    </location>
</feature>
<dbReference type="InterPro" id="IPR036503">
    <property type="entry name" value="Ald_Fedxn_OxRdtase_N_sf"/>
</dbReference>
<proteinExistence type="inferred from homology"/>
<protein>
    <submittedName>
        <fullName evidence="8">Aldehyde:ferredoxin oxidoreductase</fullName>
    </submittedName>
</protein>
<evidence type="ECO:0000313" key="9">
    <source>
        <dbReference type="Proteomes" id="UP000623172"/>
    </source>
</evidence>
<dbReference type="GO" id="GO:0046872">
    <property type="term" value="F:metal ion binding"/>
    <property type="evidence" value="ECO:0007669"/>
    <property type="project" value="UniProtKB-KW"/>
</dbReference>
<evidence type="ECO:0000256" key="4">
    <source>
        <dbReference type="ARBA" id="ARBA00022723"/>
    </source>
</evidence>
<sequence>MLATGCRVLYVDLDKQRIRITHRDDLREKELGGAGVAAKLLMENVRAELPPLDPAQPMVLAHGVGTFVYPMLTQTVAMFRSPIHGGLAESRAGGRLAMCLFMAGYDAVVITGRSSKPLYLTLQQDDVSFKDARILWGASQDDAGQIIREREPQSGKRSILRIGPAGEKKVPLASVRVDTYQSFDQGFGALMGSKRLKAITVLAGDQPKAIQNLPVYFDVFRGIHRTCMDRRSAAMREDPLAEQHLVRRLSCTGCPVGCIRIGQFRRTFDEGRQYETVQVAYDKRRLWAMGDLLGMGADAALPLLEAADHAGVDAVAAGIALRWATCALAQGRLAAADTLEPLAFGEGYERAIEHLAHRRNTFYALLGRGAHEAARVYGDEGLLCTSSGLAIHLPSDYRGLGEAVFGLPIQENYGLAEGVCAASLAGCLSLCSEMPSVYERRTVVNALNAINIPVNGEDLALLAERVTSQKLALQQKLGQRPGELPENFWQNPLAKALDEKTWLEEQRKLSQKLRTLREISA</sequence>
<dbReference type="PANTHER" id="PTHR30038">
    <property type="entry name" value="ALDEHYDE FERREDOXIN OXIDOREDUCTASE"/>
    <property type="match status" value="1"/>
</dbReference>
<dbReference type="InterPro" id="IPR013984">
    <property type="entry name" value="Ald_Fedxn_OxRdtase_dom2"/>
</dbReference>
<keyword evidence="3" id="KW-0004">4Fe-4S</keyword>
<dbReference type="InterPro" id="IPR051919">
    <property type="entry name" value="W-dependent_AOR"/>
</dbReference>
<evidence type="ECO:0000256" key="3">
    <source>
        <dbReference type="ARBA" id="ARBA00022485"/>
    </source>
</evidence>
<keyword evidence="6" id="KW-0411">Iron-sulfur</keyword>
<evidence type="ECO:0000256" key="2">
    <source>
        <dbReference type="ARBA" id="ARBA00011032"/>
    </source>
</evidence>
<dbReference type="RefSeq" id="WP_249316953.1">
    <property type="nucleotide sequence ID" value="NZ_JACRSR010000004.1"/>
</dbReference>
<evidence type="ECO:0000259" key="7">
    <source>
        <dbReference type="SMART" id="SM00790"/>
    </source>
</evidence>
<dbReference type="AlphaFoldDB" id="A0A926HR77"/>
<organism evidence="8 9">
    <name type="scientific">Gehongia tenuis</name>
    <dbReference type="NCBI Taxonomy" id="2763655"/>
    <lineage>
        <taxon>Bacteria</taxon>
        <taxon>Bacillati</taxon>
        <taxon>Bacillota</taxon>
        <taxon>Clostridia</taxon>
        <taxon>Christensenellales</taxon>
        <taxon>Christensenellaceae</taxon>
        <taxon>Gehongia</taxon>
    </lineage>
</organism>
<dbReference type="Gene3D" id="1.10.569.10">
    <property type="entry name" value="Aldehyde Ferredoxin Oxidoreductase Protein, subunit A, domain 2"/>
    <property type="match status" value="1"/>
</dbReference>
<gene>
    <name evidence="8" type="ORF">H8696_09145</name>
</gene>
<dbReference type="SUPFAM" id="SSF56228">
    <property type="entry name" value="Aldehyde ferredoxin oxidoreductase, N-terminal domain"/>
    <property type="match status" value="1"/>
</dbReference>
<dbReference type="PANTHER" id="PTHR30038:SF8">
    <property type="entry name" value="ALDEHYDE FERREDOXIN OXIDOREDUCTASE"/>
    <property type="match status" value="1"/>
</dbReference>
<dbReference type="GO" id="GO:0009055">
    <property type="term" value="F:electron transfer activity"/>
    <property type="evidence" value="ECO:0007669"/>
    <property type="project" value="InterPro"/>
</dbReference>
<evidence type="ECO:0000256" key="1">
    <source>
        <dbReference type="ARBA" id="ARBA00001966"/>
    </source>
</evidence>
<dbReference type="Proteomes" id="UP000623172">
    <property type="component" value="Unassembled WGS sequence"/>
</dbReference>
<dbReference type="Gene3D" id="3.60.9.10">
    <property type="entry name" value="Aldehyde ferredoxin oxidoreductase, N-terminal domain"/>
    <property type="match status" value="1"/>
</dbReference>
<accession>A0A926HR77</accession>
<comment type="cofactor">
    <cofactor evidence="1">
        <name>[4Fe-4S] cluster</name>
        <dbReference type="ChEBI" id="CHEBI:49883"/>
    </cofactor>
</comment>